<dbReference type="Proteomes" id="UP000832034">
    <property type="component" value="Chromosome"/>
</dbReference>
<dbReference type="Pfam" id="PF13785">
    <property type="entry name" value="DUF4178"/>
    <property type="match status" value="1"/>
</dbReference>
<accession>A0ABY4E9W7</accession>
<dbReference type="InterPro" id="IPR025235">
    <property type="entry name" value="DUF4178"/>
</dbReference>
<evidence type="ECO:0000313" key="4">
    <source>
        <dbReference type="Proteomes" id="UP000832034"/>
    </source>
</evidence>
<proteinExistence type="predicted"/>
<organism evidence="3 4">
    <name type="scientific">Vitreoscilla stercoraria</name>
    <dbReference type="NCBI Taxonomy" id="61"/>
    <lineage>
        <taxon>Bacteria</taxon>
        <taxon>Pseudomonadati</taxon>
        <taxon>Pseudomonadota</taxon>
        <taxon>Betaproteobacteria</taxon>
        <taxon>Neisseriales</taxon>
        <taxon>Neisseriaceae</taxon>
        <taxon>Vitreoscilla</taxon>
    </lineage>
</organism>
<gene>
    <name evidence="3" type="ORF">LVJ81_11290</name>
</gene>
<keyword evidence="4" id="KW-1185">Reference proteome</keyword>
<sequence>MASLFHTSCPQCGANVEVQSATAVTVVCGSCHSMLVRSGEQLAASGRHSVLLQDFSPLQVGTNGSYKGMLFTLVGRLQVQYEGGSWNEWHALLHDGRSTWLSESADLFVFTELETAAQIGELPKFEDIQIGATWFSYGPKSYAVADIREANRSRYAAEGELPYIVPENEVAKVVDCRSTDTFMTLDYTNDNKRPEVFIGQGVELSVLGLQNLRTKDQIQESAGRLKGSAQGSKCPNCGGTVQWVTGVATHVVCHYCQSQIDFSAEQAVVVETRNMRMEQDNAFTLNLGSQATIMRQQWWVIGAMKQSEVAGNAARSTLYPGNQPKILVPEGDPWCEYLLYAPEKGFLWLTEMSGNRWAIAKTLNTWPQLQMPLRPINDNKRPVNLLYDYGGQVQYAAGAFYWNVAPKDVTYYTDFGTEKKKLSAALTAFEQSWSAVTEIPAAAVAAWFQNNQIAKPMELGQANQLAQNALRVEASHFNAGAGAAAVNTASNAVGSNKAMIWLLIYLVLNFPAMLMGLMGDGLFGVIIVTLIVHWILKMIFNKNT</sequence>
<protein>
    <submittedName>
        <fullName evidence="3">DUF4178 domain-containing protein</fullName>
    </submittedName>
</protein>
<reference evidence="3" key="1">
    <citation type="submission" date="2021-12" db="EMBL/GenBank/DDBJ databases">
        <authorList>
            <person name="Veyrier F.J."/>
        </authorList>
    </citation>
    <scope>NUCLEOTIDE SEQUENCE</scope>
    <source>
        <strain evidence="3">SAG 1488-6</strain>
    </source>
</reference>
<keyword evidence="1" id="KW-0472">Membrane</keyword>
<evidence type="ECO:0000256" key="1">
    <source>
        <dbReference type="SAM" id="Phobius"/>
    </source>
</evidence>
<reference evidence="3" key="2">
    <citation type="journal article" date="2022" name="Res Sq">
        <title>Evolution of multicellular longitudinally dividing oral cavity symbionts (Neisseriaceae).</title>
        <authorList>
            <person name="Nyongesa S."/>
            <person name="Weber P."/>
            <person name="Bernet E."/>
            <person name="Pullido F."/>
            <person name="Nieckarz M."/>
            <person name="Delaby M."/>
            <person name="Nieves C."/>
            <person name="Viehboeck T."/>
            <person name="Krause N."/>
            <person name="Rivera-Millot A."/>
            <person name="Nakamura A."/>
            <person name="Vischer N."/>
            <person name="VanNieuwenhze M."/>
            <person name="Brun Y."/>
            <person name="Cava F."/>
            <person name="Bulgheresi S."/>
            <person name="Veyrier F."/>
        </authorList>
    </citation>
    <scope>NUCLEOTIDE SEQUENCE</scope>
    <source>
        <strain evidence="3">SAG 1488-6</strain>
    </source>
</reference>
<keyword evidence="1" id="KW-0812">Transmembrane</keyword>
<keyword evidence="1" id="KW-1133">Transmembrane helix</keyword>
<evidence type="ECO:0000259" key="2">
    <source>
        <dbReference type="Pfam" id="PF13785"/>
    </source>
</evidence>
<dbReference type="EMBL" id="CP091512">
    <property type="protein sequence ID" value="UOO92189.1"/>
    <property type="molecule type" value="Genomic_DNA"/>
</dbReference>
<feature type="transmembrane region" description="Helical" evidence="1">
    <location>
        <begin position="522"/>
        <end position="540"/>
    </location>
</feature>
<evidence type="ECO:0000313" key="3">
    <source>
        <dbReference type="EMBL" id="UOO92189.1"/>
    </source>
</evidence>
<feature type="domain" description="DUF4178" evidence="2">
    <location>
        <begin position="59"/>
        <end position="202"/>
    </location>
</feature>
<name>A0ABY4E9W7_VITST</name>
<dbReference type="RefSeq" id="WP_019958204.1">
    <property type="nucleotide sequence ID" value="NZ_CP091512.1"/>
</dbReference>